<dbReference type="SUPFAM" id="SSF56112">
    <property type="entry name" value="Protein kinase-like (PK-like)"/>
    <property type="match status" value="1"/>
</dbReference>
<evidence type="ECO:0000256" key="7">
    <source>
        <dbReference type="ARBA" id="ARBA00048655"/>
    </source>
</evidence>
<dbReference type="VEuPathDB" id="VectorBase:RSAN_033487"/>
<evidence type="ECO:0000256" key="2">
    <source>
        <dbReference type="ARBA" id="ARBA00011961"/>
    </source>
</evidence>
<dbReference type="EMBL" id="JABSTV010001250">
    <property type="protein sequence ID" value="KAH7957568.1"/>
    <property type="molecule type" value="Genomic_DNA"/>
</dbReference>
<dbReference type="FunFam" id="3.30.200.20:FF:000264">
    <property type="entry name" value="Protein-ribulosamine 3-kinase, chloroplastic"/>
    <property type="match status" value="1"/>
</dbReference>
<keyword evidence="3" id="KW-0808">Transferase</keyword>
<evidence type="ECO:0000256" key="1">
    <source>
        <dbReference type="ARBA" id="ARBA00009460"/>
    </source>
</evidence>
<keyword evidence="6" id="KW-0067">ATP-binding</keyword>
<comment type="catalytic activity">
    <reaction evidence="8">
        <text>N(6)-(D-psicosyl)-L-lysyl-[protein] + ATP = N(6)-(3-O-phospho-D-psicosyl)-L-lysyl-[protein] + ADP + H(+)</text>
        <dbReference type="Rhea" id="RHEA:61392"/>
        <dbReference type="Rhea" id="RHEA-COMP:15796"/>
        <dbReference type="Rhea" id="RHEA-COMP:15797"/>
        <dbReference type="ChEBI" id="CHEBI:15378"/>
        <dbReference type="ChEBI" id="CHEBI:30616"/>
        <dbReference type="ChEBI" id="CHEBI:144621"/>
        <dbReference type="ChEBI" id="CHEBI:144622"/>
        <dbReference type="ChEBI" id="CHEBI:456216"/>
    </reaction>
    <physiologicalReaction direction="left-to-right" evidence="8">
        <dbReference type="Rhea" id="RHEA:61393"/>
    </physiologicalReaction>
</comment>
<evidence type="ECO:0000256" key="6">
    <source>
        <dbReference type="ARBA" id="ARBA00022840"/>
    </source>
</evidence>
<dbReference type="EC" id="2.7.1.172" evidence="2"/>
<dbReference type="PANTHER" id="PTHR12149:SF8">
    <property type="entry name" value="PROTEIN-RIBULOSAMINE 3-KINASE"/>
    <property type="match status" value="1"/>
</dbReference>
<dbReference type="GO" id="GO:0005524">
    <property type="term" value="F:ATP binding"/>
    <property type="evidence" value="ECO:0007669"/>
    <property type="project" value="UniProtKB-KW"/>
</dbReference>
<reference evidence="10" key="2">
    <citation type="submission" date="2021-09" db="EMBL/GenBank/DDBJ databases">
        <authorList>
            <person name="Jia N."/>
            <person name="Wang J."/>
            <person name="Shi W."/>
            <person name="Du L."/>
            <person name="Sun Y."/>
            <person name="Zhan W."/>
            <person name="Jiang J."/>
            <person name="Wang Q."/>
            <person name="Zhang B."/>
            <person name="Ji P."/>
            <person name="Sakyi L.B."/>
            <person name="Cui X."/>
            <person name="Yuan T."/>
            <person name="Jiang B."/>
            <person name="Yang W."/>
            <person name="Lam T.T.-Y."/>
            <person name="Chang Q."/>
            <person name="Ding S."/>
            <person name="Wang X."/>
            <person name="Zhu J."/>
            <person name="Ruan X."/>
            <person name="Zhao L."/>
            <person name="Wei J."/>
            <person name="Que T."/>
            <person name="Du C."/>
            <person name="Cheng J."/>
            <person name="Dai P."/>
            <person name="Han X."/>
            <person name="Huang E."/>
            <person name="Gao Y."/>
            <person name="Liu J."/>
            <person name="Shao H."/>
            <person name="Ye R."/>
            <person name="Li L."/>
            <person name="Wei W."/>
            <person name="Wang X."/>
            <person name="Wang C."/>
            <person name="Huo Q."/>
            <person name="Li W."/>
            <person name="Guo W."/>
            <person name="Chen H."/>
            <person name="Chen S."/>
            <person name="Zhou L."/>
            <person name="Zhou L."/>
            <person name="Ni X."/>
            <person name="Tian J."/>
            <person name="Zhou Y."/>
            <person name="Sheng Y."/>
            <person name="Liu T."/>
            <person name="Pan Y."/>
            <person name="Xia L."/>
            <person name="Li J."/>
            <person name="Zhao F."/>
            <person name="Cao W."/>
        </authorList>
    </citation>
    <scope>NUCLEOTIDE SEQUENCE</scope>
    <source>
        <strain evidence="10">Rsan-2018</strain>
        <tissue evidence="10">Larvae</tissue>
    </source>
</reference>
<organism evidence="10 11">
    <name type="scientific">Rhipicephalus sanguineus</name>
    <name type="common">Brown dog tick</name>
    <name type="synonym">Ixodes sanguineus</name>
    <dbReference type="NCBI Taxonomy" id="34632"/>
    <lineage>
        <taxon>Eukaryota</taxon>
        <taxon>Metazoa</taxon>
        <taxon>Ecdysozoa</taxon>
        <taxon>Arthropoda</taxon>
        <taxon>Chelicerata</taxon>
        <taxon>Arachnida</taxon>
        <taxon>Acari</taxon>
        <taxon>Parasitiformes</taxon>
        <taxon>Ixodida</taxon>
        <taxon>Ixodoidea</taxon>
        <taxon>Ixodidae</taxon>
        <taxon>Rhipicephalinae</taxon>
        <taxon>Rhipicephalus</taxon>
        <taxon>Rhipicephalus</taxon>
    </lineage>
</organism>
<dbReference type="VEuPathDB" id="VectorBase:RSAN_034957"/>
<feature type="region of interest" description="Disordered" evidence="9">
    <location>
        <begin position="116"/>
        <end position="135"/>
    </location>
</feature>
<dbReference type="Gene3D" id="3.90.1200.10">
    <property type="match status" value="1"/>
</dbReference>
<feature type="region of interest" description="Disordered" evidence="9">
    <location>
        <begin position="351"/>
        <end position="383"/>
    </location>
</feature>
<dbReference type="FunFam" id="3.90.1200.10:FF:000003">
    <property type="entry name" value="fructosamine-3-kinase isoform X1"/>
    <property type="match status" value="1"/>
</dbReference>
<feature type="region of interest" description="Disordered" evidence="9">
    <location>
        <begin position="1"/>
        <end position="42"/>
    </location>
</feature>
<keyword evidence="4" id="KW-0547">Nucleotide-binding</keyword>
<comment type="catalytic activity">
    <reaction evidence="7">
        <text>N(6)-D-ribulosyl-L-lysyl-[protein] + ATP = N(6)-(3-O-phospho-D-ribulosyl)-L-lysyl-[protein] + ADP + H(+)</text>
        <dbReference type="Rhea" id="RHEA:48432"/>
        <dbReference type="Rhea" id="RHEA-COMP:12103"/>
        <dbReference type="Rhea" id="RHEA-COMP:12104"/>
        <dbReference type="ChEBI" id="CHEBI:15378"/>
        <dbReference type="ChEBI" id="CHEBI:30616"/>
        <dbReference type="ChEBI" id="CHEBI:90418"/>
        <dbReference type="ChEBI" id="CHEBI:90420"/>
        <dbReference type="ChEBI" id="CHEBI:456216"/>
        <dbReference type="EC" id="2.7.1.172"/>
    </reaction>
    <physiologicalReaction direction="left-to-right" evidence="7">
        <dbReference type="Rhea" id="RHEA:48433"/>
    </physiologicalReaction>
</comment>
<evidence type="ECO:0000256" key="8">
    <source>
        <dbReference type="ARBA" id="ARBA00050767"/>
    </source>
</evidence>
<dbReference type="GO" id="GO:0005829">
    <property type="term" value="C:cytosol"/>
    <property type="evidence" value="ECO:0007669"/>
    <property type="project" value="UniProtKB-ARBA"/>
</dbReference>
<proteinExistence type="inferred from homology"/>
<evidence type="ECO:0000313" key="10">
    <source>
        <dbReference type="EMBL" id="KAH7957568.1"/>
    </source>
</evidence>
<keyword evidence="5" id="KW-0418">Kinase</keyword>
<sequence>MYRDEKAEGAPLDAMLEGPAPKLALKGPPSAAEQQDMSEGSSKAPITWRYTNKNSLMYIPPGAALTEDEKRERGPGRTIVHCHTRLEQSPFDENANKEALAQAANAQAKALEGKLGVDGRELQPGTTSPKVGGFGFVATPSPAPGVNETPLLTWGEIEGTPFLLDGSDTPLPRNPGGPQFRIPEPRSRERLAHSLADGAGAPQCGPQECGPRSCSLLSAQSPLARLGTMSPAARHLASAKLGISKGIDRALRASYTPKTTTPGTPVACGATPSPLVPSPASRKDACRREPYLSWQRQLLTNRQPLEASHAASTANDSRASVWCIQQDVNGVPLFPRISRRFIFVTYAPRAPETERRPSPARTPHRTSPLRRGGMRRMDTPQHGQHHYEGIATRYYGESAAVRSTSCSSDLPGSHLTERQGLCSSPRSSDKTTEAADDIRASLQGVDLVYTVARDAGFFAVARAHALSLAHVVHSCRSRPATMEARIKEALKTKKLRATGRGGSGCINEGEAYETDDGEVFIKRNSKPQARTMFDGEFAALKAILETETVKVPKPYVVVDNPSGGAALVMESVRMRQLNRHSELLGKQLASMHLHNSRKRDEGSSVHGARNESGYVDQFGFDVTTCCGYLPLDNSWHDDWVEFFCRQRIDAQVRMAQEKYHDREAPELWSMLVHKVPSFFEGLEIEPALIHGDLWGGNVAEYEDGPIIFDPASYYGHAEFELSIAKLFGGFDGKFYSAYFKVIPKAAGFEKRLDFYHLFHYLNHW</sequence>
<dbReference type="Pfam" id="PF09751">
    <property type="entry name" value="Es2"/>
    <property type="match status" value="1"/>
</dbReference>
<feature type="compositionally biased region" description="Basic residues" evidence="9">
    <location>
        <begin position="362"/>
        <end position="374"/>
    </location>
</feature>
<dbReference type="InterPro" id="IPR016477">
    <property type="entry name" value="Fructo-/Ketosamine-3-kinase"/>
</dbReference>
<dbReference type="InterPro" id="IPR011009">
    <property type="entry name" value="Kinase-like_dom_sf"/>
</dbReference>
<dbReference type="GO" id="GO:0102193">
    <property type="term" value="F:protein-ribulosamine 3-kinase activity"/>
    <property type="evidence" value="ECO:0007669"/>
    <property type="project" value="UniProtKB-EC"/>
</dbReference>
<dbReference type="InterPro" id="IPR019148">
    <property type="entry name" value="Nuclear_protein_DGCR14_ESS-2"/>
</dbReference>
<dbReference type="Pfam" id="PF03881">
    <property type="entry name" value="Fructosamin_kin"/>
    <property type="match status" value="1"/>
</dbReference>
<evidence type="ECO:0000256" key="3">
    <source>
        <dbReference type="ARBA" id="ARBA00022679"/>
    </source>
</evidence>
<comment type="caution">
    <text evidence="10">The sequence shown here is derived from an EMBL/GenBank/DDBJ whole genome shotgun (WGS) entry which is preliminary data.</text>
</comment>
<evidence type="ECO:0000313" key="11">
    <source>
        <dbReference type="Proteomes" id="UP000821837"/>
    </source>
</evidence>
<accession>A0A9D4PXP7</accession>
<dbReference type="AlphaFoldDB" id="A0A9D4PXP7"/>
<dbReference type="GO" id="GO:0016301">
    <property type="term" value="F:kinase activity"/>
    <property type="evidence" value="ECO:0007669"/>
    <property type="project" value="UniProtKB-KW"/>
</dbReference>
<evidence type="ECO:0000256" key="4">
    <source>
        <dbReference type="ARBA" id="ARBA00022741"/>
    </source>
</evidence>
<name>A0A9D4PXP7_RHISA</name>
<feature type="region of interest" description="Disordered" evidence="9">
    <location>
        <begin position="406"/>
        <end position="434"/>
    </location>
</feature>
<feature type="region of interest" description="Disordered" evidence="9">
    <location>
        <begin position="256"/>
        <end position="282"/>
    </location>
</feature>
<comment type="similarity">
    <text evidence="1">Belongs to the fructosamine kinase family.</text>
</comment>
<reference evidence="10" key="1">
    <citation type="journal article" date="2020" name="Cell">
        <title>Large-Scale Comparative Analyses of Tick Genomes Elucidate Their Genetic Diversity and Vector Capacities.</title>
        <authorList>
            <consortium name="Tick Genome and Microbiome Consortium (TIGMIC)"/>
            <person name="Jia N."/>
            <person name="Wang J."/>
            <person name="Shi W."/>
            <person name="Du L."/>
            <person name="Sun Y."/>
            <person name="Zhan W."/>
            <person name="Jiang J.F."/>
            <person name="Wang Q."/>
            <person name="Zhang B."/>
            <person name="Ji P."/>
            <person name="Bell-Sakyi L."/>
            <person name="Cui X.M."/>
            <person name="Yuan T.T."/>
            <person name="Jiang B.G."/>
            <person name="Yang W.F."/>
            <person name="Lam T.T."/>
            <person name="Chang Q.C."/>
            <person name="Ding S.J."/>
            <person name="Wang X.J."/>
            <person name="Zhu J.G."/>
            <person name="Ruan X.D."/>
            <person name="Zhao L."/>
            <person name="Wei J.T."/>
            <person name="Ye R.Z."/>
            <person name="Que T.C."/>
            <person name="Du C.H."/>
            <person name="Zhou Y.H."/>
            <person name="Cheng J.X."/>
            <person name="Dai P.F."/>
            <person name="Guo W.B."/>
            <person name="Han X.H."/>
            <person name="Huang E.J."/>
            <person name="Li L.F."/>
            <person name="Wei W."/>
            <person name="Gao Y.C."/>
            <person name="Liu J.Z."/>
            <person name="Shao H.Z."/>
            <person name="Wang X."/>
            <person name="Wang C.C."/>
            <person name="Yang T.C."/>
            <person name="Huo Q.B."/>
            <person name="Li W."/>
            <person name="Chen H.Y."/>
            <person name="Chen S.E."/>
            <person name="Zhou L.G."/>
            <person name="Ni X.B."/>
            <person name="Tian J.H."/>
            <person name="Sheng Y."/>
            <person name="Liu T."/>
            <person name="Pan Y.S."/>
            <person name="Xia L.Y."/>
            <person name="Li J."/>
            <person name="Zhao F."/>
            <person name="Cao W.C."/>
        </authorList>
    </citation>
    <scope>NUCLEOTIDE SEQUENCE</scope>
    <source>
        <strain evidence="10">Rsan-2018</strain>
    </source>
</reference>
<protein>
    <recommendedName>
        <fullName evidence="2">protein-ribulosamine 3-kinase</fullName>
        <ecNumber evidence="2">2.7.1.172</ecNumber>
    </recommendedName>
</protein>
<dbReference type="PANTHER" id="PTHR12149">
    <property type="entry name" value="FRUCTOSAMINE 3 KINASE-RELATED PROTEIN"/>
    <property type="match status" value="1"/>
</dbReference>
<feature type="compositionally biased region" description="Polar residues" evidence="9">
    <location>
        <begin position="32"/>
        <end position="41"/>
    </location>
</feature>
<dbReference type="Proteomes" id="UP000821837">
    <property type="component" value="Unassembled WGS sequence"/>
</dbReference>
<evidence type="ECO:0000256" key="5">
    <source>
        <dbReference type="ARBA" id="ARBA00022777"/>
    </source>
</evidence>
<evidence type="ECO:0000256" key="9">
    <source>
        <dbReference type="SAM" id="MobiDB-lite"/>
    </source>
</evidence>
<dbReference type="Gene3D" id="3.30.200.20">
    <property type="entry name" value="Phosphorylase Kinase, domain 1"/>
    <property type="match status" value="1"/>
</dbReference>
<gene>
    <name evidence="10" type="ORF">HPB52_020220</name>
</gene>
<keyword evidence="11" id="KW-1185">Reference proteome</keyword>